<evidence type="ECO:0000256" key="1">
    <source>
        <dbReference type="SAM" id="MobiDB-lite"/>
    </source>
</evidence>
<keyword evidence="3" id="KW-1185">Reference proteome</keyword>
<reference evidence="2" key="3">
    <citation type="submission" date="2025-09" db="UniProtKB">
        <authorList>
            <consortium name="Ensembl"/>
        </authorList>
    </citation>
    <scope>IDENTIFICATION</scope>
</reference>
<organism evidence="2 3">
    <name type="scientific">Pan troglodytes</name>
    <name type="common">Chimpanzee</name>
    <dbReference type="NCBI Taxonomy" id="9598"/>
    <lineage>
        <taxon>Eukaryota</taxon>
        <taxon>Metazoa</taxon>
        <taxon>Chordata</taxon>
        <taxon>Craniata</taxon>
        <taxon>Vertebrata</taxon>
        <taxon>Euteleostomi</taxon>
        <taxon>Mammalia</taxon>
        <taxon>Eutheria</taxon>
        <taxon>Euarchontoglires</taxon>
        <taxon>Primates</taxon>
        <taxon>Haplorrhini</taxon>
        <taxon>Catarrhini</taxon>
        <taxon>Hominidae</taxon>
        <taxon>Pan</taxon>
    </lineage>
</organism>
<dbReference type="EMBL" id="AACZ04000086">
    <property type="status" value="NOT_ANNOTATED_CDS"/>
    <property type="molecule type" value="Genomic_DNA"/>
</dbReference>
<dbReference type="GeneTree" id="ENSGT00910000148097"/>
<reference evidence="2" key="2">
    <citation type="submission" date="2025-08" db="UniProtKB">
        <authorList>
            <consortium name="Ensembl"/>
        </authorList>
    </citation>
    <scope>IDENTIFICATION</scope>
</reference>
<dbReference type="Proteomes" id="UP000002277">
    <property type="component" value="Chromosome 3"/>
</dbReference>
<proteinExistence type="predicted"/>
<dbReference type="OMA" id="GMGSCPL"/>
<reference evidence="2 3" key="1">
    <citation type="journal article" date="2005" name="Nature">
        <title>Initial sequence of the chimpanzee genome and comparison with the human genome.</title>
        <authorList>
            <consortium name="Chimpanzee sequencing and analysis consortium"/>
        </authorList>
    </citation>
    <scope>NUCLEOTIDE SEQUENCE [LARGE SCALE GENOMIC DNA]</scope>
</reference>
<feature type="region of interest" description="Disordered" evidence="1">
    <location>
        <begin position="115"/>
        <end position="138"/>
    </location>
</feature>
<name>A0A2I3SPU0_PANTR</name>
<evidence type="ECO:0000313" key="2">
    <source>
        <dbReference type="Ensembl" id="ENSPTRP00000078938.1"/>
    </source>
</evidence>
<sequence length="138" mass="14912">MATSHFLHHPEPHLLPSPGVFTLALTLFPLGVCDELPGEERWEPGQDRKLCLSFPLGTPARPIKSICPTLLSLLFLKAVAISSSAPAPSASEPFLSWGMGSCPLLFSLPVSLTNASASRPTCSRQKRKKEQTFTAESQ</sequence>
<dbReference type="Ensembl" id="ENSPTRT00000102801.1">
    <property type="protein sequence ID" value="ENSPTRP00000078938.1"/>
    <property type="gene ID" value="ENSPTRG00000045342.1"/>
</dbReference>
<dbReference type="Bgee" id="ENSPTRG00000045342">
    <property type="expression patterns" value="Expressed in bone marrow and 2 other cell types or tissues"/>
</dbReference>
<evidence type="ECO:0000313" key="3">
    <source>
        <dbReference type="Proteomes" id="UP000002277"/>
    </source>
</evidence>
<dbReference type="AlphaFoldDB" id="A0A2I3SPU0"/>
<accession>A0A2I3SPU0</accession>
<protein>
    <submittedName>
        <fullName evidence="2">Uncharacterized protein</fullName>
    </submittedName>
</protein>
<dbReference type="InParanoid" id="A0A2I3SPU0"/>